<dbReference type="GO" id="GO:0016787">
    <property type="term" value="F:hydrolase activity"/>
    <property type="evidence" value="ECO:0007669"/>
    <property type="project" value="UniProtKB-KW"/>
</dbReference>
<dbReference type="PANTHER" id="PTHR42978">
    <property type="entry name" value="QUORUM-QUENCHING LACTONASE YTNP-RELATED-RELATED"/>
    <property type="match status" value="1"/>
</dbReference>
<keyword evidence="8" id="KW-1185">Reference proteome</keyword>
<dbReference type="OrthoDB" id="5443440at2"/>
<proteinExistence type="inferred from homology"/>
<keyword evidence="3" id="KW-0479">Metal-binding</keyword>
<dbReference type="AlphaFoldDB" id="H2ITV7"/>
<dbReference type="CDD" id="cd07729">
    <property type="entry name" value="AHL_lactonase_MBL-fold"/>
    <property type="match status" value="1"/>
</dbReference>
<comment type="cofactor">
    <cofactor evidence="1">
        <name>Zn(2+)</name>
        <dbReference type="ChEBI" id="CHEBI:29105"/>
    </cofactor>
</comment>
<evidence type="ECO:0000256" key="3">
    <source>
        <dbReference type="ARBA" id="ARBA00022723"/>
    </source>
</evidence>
<dbReference type="STRING" id="745277.Rahaq2_1740"/>
<evidence type="ECO:0000313" key="8">
    <source>
        <dbReference type="Proteomes" id="UP000009010"/>
    </source>
</evidence>
<evidence type="ECO:0000256" key="2">
    <source>
        <dbReference type="ARBA" id="ARBA00007749"/>
    </source>
</evidence>
<protein>
    <submittedName>
        <fullName evidence="7">Zn-dependent hydrolase, glyoxylase</fullName>
    </submittedName>
</protein>
<dbReference type="SUPFAM" id="SSF56281">
    <property type="entry name" value="Metallo-hydrolase/oxidoreductase"/>
    <property type="match status" value="1"/>
</dbReference>
<keyword evidence="5" id="KW-0862">Zinc</keyword>
<dbReference type="Pfam" id="PF00753">
    <property type="entry name" value="Lactamase_B"/>
    <property type="match status" value="1"/>
</dbReference>
<comment type="similarity">
    <text evidence="2">Belongs to the metallo-beta-lactamase superfamily.</text>
</comment>
<dbReference type="Gene3D" id="3.60.15.10">
    <property type="entry name" value="Ribonuclease Z/Hydroxyacylglutathione hydrolase-like"/>
    <property type="match status" value="1"/>
</dbReference>
<keyword evidence="4 7" id="KW-0378">Hydrolase</keyword>
<organism evidence="7 8">
    <name type="scientific">Rahnella aquatilis (strain ATCC 33071 / DSM 4594 / JCM 1683 / NBRC 105701 / NCIMB 13365 / CIP 78.65)</name>
    <dbReference type="NCBI Taxonomy" id="745277"/>
    <lineage>
        <taxon>Bacteria</taxon>
        <taxon>Pseudomonadati</taxon>
        <taxon>Pseudomonadota</taxon>
        <taxon>Gammaproteobacteria</taxon>
        <taxon>Enterobacterales</taxon>
        <taxon>Yersiniaceae</taxon>
        <taxon>Rahnella</taxon>
    </lineage>
</organism>
<dbReference type="KEGG" id="raq:Rahaq2_1740"/>
<reference evidence="8" key="2">
    <citation type="submission" date="2012-01" db="EMBL/GenBank/DDBJ databases">
        <title>Complete sequence of chromosome of Rahnella aquatilis CIP 78.65.</title>
        <authorList>
            <person name="Lucas S."/>
            <person name="Han J."/>
            <person name="Lapidus A."/>
            <person name="Cheng J.-F."/>
            <person name="Goodwin L."/>
            <person name="Pitluck S."/>
            <person name="Peters L."/>
            <person name="Ovchinnikova G."/>
            <person name="Held B."/>
            <person name="Detter J.C."/>
            <person name="Han C."/>
            <person name="Tapia R."/>
            <person name="Land M."/>
            <person name="Hauser L."/>
            <person name="Kyrpides N."/>
            <person name="Ivanova N."/>
            <person name="Pagani I."/>
            <person name="Sobecky P."/>
            <person name="Martinez R."/>
            <person name="Woyke T."/>
        </authorList>
    </citation>
    <scope>NUCLEOTIDE SEQUENCE [LARGE SCALE GENOMIC DNA]</scope>
    <source>
        <strain evidence="8">ATCC 33071 / DSM 4594 / JCM 1683 / NBRC 105701 / NCIMB 13365 / CIP 78.65</strain>
    </source>
</reference>
<evidence type="ECO:0000256" key="1">
    <source>
        <dbReference type="ARBA" id="ARBA00001947"/>
    </source>
</evidence>
<sequence length="282" mass="32426">MKIHCLQTGDVQIKSRHELARYESRPARLFDVLKDKHWSSRLPIGCWLVEHHEGLILIDTGESTHANDPGYQPWWHPFMQKCERRWVRPEEEVNEKIKQLGFMANDVRWVIMTHMHGDHAGGIRHFPNSEFILSELEASECLSWKGPVQGFLNMHYPNWFRPSTIRYEDGPFVSFEKHQCLTSDGLIRIVPTPGHTAGHQSVIIDCGEYNVLIAGDASYQESYMLEGSVDGVAVDGNLHQETTKKLRALCKSKPTITQFAHDNLSAERLENKIFTVPNEHFD</sequence>
<feature type="domain" description="Metallo-beta-lactamase" evidence="6">
    <location>
        <begin position="43"/>
        <end position="261"/>
    </location>
</feature>
<evidence type="ECO:0000259" key="6">
    <source>
        <dbReference type="SMART" id="SM00849"/>
    </source>
</evidence>
<dbReference type="InterPro" id="IPR051013">
    <property type="entry name" value="MBL_superfamily_lactonases"/>
</dbReference>
<dbReference type="EMBL" id="CP003244">
    <property type="protein sequence ID" value="AEX51613.1"/>
    <property type="molecule type" value="Genomic_DNA"/>
</dbReference>
<evidence type="ECO:0000313" key="7">
    <source>
        <dbReference type="EMBL" id="AEX51613.1"/>
    </source>
</evidence>
<evidence type="ECO:0000256" key="5">
    <source>
        <dbReference type="ARBA" id="ARBA00022833"/>
    </source>
</evidence>
<dbReference type="PATRIC" id="fig|745277.3.peg.1665"/>
<dbReference type="SMART" id="SM00849">
    <property type="entry name" value="Lactamase_B"/>
    <property type="match status" value="1"/>
</dbReference>
<evidence type="ECO:0000256" key="4">
    <source>
        <dbReference type="ARBA" id="ARBA00022801"/>
    </source>
</evidence>
<reference evidence="7 8" key="1">
    <citation type="journal article" date="2012" name="J. Bacteriol.">
        <title>Complete Genome Sequence of Rahnella aquatilis CIP 78.65.</title>
        <authorList>
            <person name="Martinez R.J."/>
            <person name="Bruce D."/>
            <person name="Detter C."/>
            <person name="Goodwin L.A."/>
            <person name="Han J."/>
            <person name="Han C.S."/>
            <person name="Held B."/>
            <person name="Land M.L."/>
            <person name="Mikhailova N."/>
            <person name="Nolan M."/>
            <person name="Pennacchio L."/>
            <person name="Pitluck S."/>
            <person name="Tapia R."/>
            <person name="Woyke T."/>
            <person name="Sobecky P.A."/>
        </authorList>
    </citation>
    <scope>NUCLEOTIDE SEQUENCE [LARGE SCALE GENOMIC DNA]</scope>
    <source>
        <strain evidence="8">ATCC 33071 / DSM 4594 / JCM 1683 / NBRC 105701 / NCIMB 13365 / CIP 78.65</strain>
    </source>
</reference>
<dbReference type="GO" id="GO:0046872">
    <property type="term" value="F:metal ion binding"/>
    <property type="evidence" value="ECO:0007669"/>
    <property type="project" value="UniProtKB-KW"/>
</dbReference>
<gene>
    <name evidence="7" type="ordered locus">Rahaq2_1740</name>
</gene>
<accession>H2ITV7</accession>
<dbReference type="Proteomes" id="UP000009010">
    <property type="component" value="Chromosome"/>
</dbReference>
<dbReference type="HOGENOM" id="CLU_030571_3_5_6"/>
<dbReference type="RefSeq" id="WP_015696816.1">
    <property type="nucleotide sequence ID" value="NC_016818.1"/>
</dbReference>
<name>H2ITV7_RAHAC</name>
<dbReference type="InterPro" id="IPR001279">
    <property type="entry name" value="Metallo-B-lactamas"/>
</dbReference>
<dbReference type="PANTHER" id="PTHR42978:SF7">
    <property type="entry name" value="METALLO-HYDROLASE RV2300C-RELATED"/>
    <property type="match status" value="1"/>
</dbReference>
<dbReference type="eggNOG" id="COG0491">
    <property type="taxonomic scope" value="Bacteria"/>
</dbReference>
<dbReference type="InterPro" id="IPR036866">
    <property type="entry name" value="RibonucZ/Hydroxyglut_hydro"/>
</dbReference>